<dbReference type="GO" id="GO:0055085">
    <property type="term" value="P:transmembrane transport"/>
    <property type="evidence" value="ECO:0007669"/>
    <property type="project" value="InterPro"/>
</dbReference>
<evidence type="ECO:0000256" key="11">
    <source>
        <dbReference type="ARBA" id="ARBA00040780"/>
    </source>
</evidence>
<feature type="transmembrane region" description="Helical" evidence="12">
    <location>
        <begin position="75"/>
        <end position="97"/>
    </location>
</feature>
<evidence type="ECO:0000256" key="9">
    <source>
        <dbReference type="ARBA" id="ARBA00023136"/>
    </source>
</evidence>
<feature type="transmembrane region" description="Helical" evidence="12">
    <location>
        <begin position="109"/>
        <end position="129"/>
    </location>
</feature>
<comment type="similarity">
    <text evidence="2 12">Belongs to the binding-protein-dependent transport system permease family.</text>
</comment>
<comment type="caution">
    <text evidence="14">The sequence shown here is derived from an EMBL/GenBank/DDBJ whole genome shotgun (WGS) entry which is preliminary data.</text>
</comment>
<evidence type="ECO:0000259" key="13">
    <source>
        <dbReference type="PROSITE" id="PS50928"/>
    </source>
</evidence>
<evidence type="ECO:0000256" key="6">
    <source>
        <dbReference type="ARBA" id="ARBA00022519"/>
    </source>
</evidence>
<evidence type="ECO:0000256" key="2">
    <source>
        <dbReference type="ARBA" id="ARBA00009306"/>
    </source>
</evidence>
<dbReference type="AlphaFoldDB" id="A0A939JTT6"/>
<keyword evidence="6" id="KW-0997">Cell inner membrane</keyword>
<evidence type="ECO:0000256" key="8">
    <source>
        <dbReference type="ARBA" id="ARBA00022989"/>
    </source>
</evidence>
<evidence type="ECO:0000313" key="15">
    <source>
        <dbReference type="Proteomes" id="UP000664122"/>
    </source>
</evidence>
<proteinExistence type="inferred from homology"/>
<sequence>MARDGQFQGRWWPILLSLPQLLLIFLFFYWPVVIGLKWSFFLERPFGGSAEFVGLANFQRLFQDTEFYAAAGRSLVFMLTASAATVLFSFVLAVAADRKLRLSGFARNVLFWPQALAGASAGVVLSYLFNPATGVFSWLNTLSPGLWNPVLDGFDANILLNIAYMWGRIPIDFAILLAGLQAIPESYHQAAAVDGAGPWRRLLDLQLPLLTPQIFLCIVIEFNESFNQAFKLIESMTHGGPGNSTNQLVYKIFVDGFRGYDLSGSSTQSLILMLLFIFIVVAQFALLERRVNYAR</sequence>
<evidence type="ECO:0000313" key="14">
    <source>
        <dbReference type="EMBL" id="MBO0662465.1"/>
    </source>
</evidence>
<dbReference type="RefSeq" id="WP_207257255.1">
    <property type="nucleotide sequence ID" value="NZ_JAFMPP010000005.1"/>
</dbReference>
<organism evidence="14 15">
    <name type="scientific">Jiella flava</name>
    <dbReference type="NCBI Taxonomy" id="2816857"/>
    <lineage>
        <taxon>Bacteria</taxon>
        <taxon>Pseudomonadati</taxon>
        <taxon>Pseudomonadota</taxon>
        <taxon>Alphaproteobacteria</taxon>
        <taxon>Hyphomicrobiales</taxon>
        <taxon>Aurantimonadaceae</taxon>
        <taxon>Jiella</taxon>
    </lineage>
</organism>
<evidence type="ECO:0000256" key="10">
    <source>
        <dbReference type="ARBA" id="ARBA00037054"/>
    </source>
</evidence>
<dbReference type="Proteomes" id="UP000664122">
    <property type="component" value="Unassembled WGS sequence"/>
</dbReference>
<evidence type="ECO:0000256" key="5">
    <source>
        <dbReference type="ARBA" id="ARBA00022475"/>
    </source>
</evidence>
<dbReference type="Pfam" id="PF00528">
    <property type="entry name" value="BPD_transp_1"/>
    <property type="match status" value="1"/>
</dbReference>
<dbReference type="InterPro" id="IPR035906">
    <property type="entry name" value="MetI-like_sf"/>
</dbReference>
<feature type="transmembrane region" description="Helical" evidence="12">
    <location>
        <begin position="270"/>
        <end position="287"/>
    </location>
</feature>
<feature type="transmembrane region" description="Helical" evidence="12">
    <location>
        <begin position="12"/>
        <end position="32"/>
    </location>
</feature>
<keyword evidence="15" id="KW-1185">Reference proteome</keyword>
<dbReference type="InterPro" id="IPR050809">
    <property type="entry name" value="UgpAE/MalFG_permease"/>
</dbReference>
<keyword evidence="5" id="KW-1003">Cell membrane</keyword>
<protein>
    <recommendedName>
        <fullName evidence="11">sn-glycerol-3-phosphate transport system permease protein UgpA</fullName>
    </recommendedName>
</protein>
<keyword evidence="7 12" id="KW-0812">Transmembrane</keyword>
<dbReference type="PANTHER" id="PTHR43227:SF9">
    <property type="entry name" value="SN-GLYCEROL-3-PHOSPHATE TRANSPORT SYSTEM PERMEASE PROTEIN UGPA"/>
    <property type="match status" value="1"/>
</dbReference>
<name>A0A939JTT6_9HYPH</name>
<evidence type="ECO:0000256" key="3">
    <source>
        <dbReference type="ARBA" id="ARBA00011557"/>
    </source>
</evidence>
<evidence type="ECO:0000256" key="7">
    <source>
        <dbReference type="ARBA" id="ARBA00022692"/>
    </source>
</evidence>
<dbReference type="SUPFAM" id="SSF161098">
    <property type="entry name" value="MetI-like"/>
    <property type="match status" value="1"/>
</dbReference>
<dbReference type="PROSITE" id="PS50928">
    <property type="entry name" value="ABC_TM1"/>
    <property type="match status" value="1"/>
</dbReference>
<keyword evidence="9 12" id="KW-0472">Membrane</keyword>
<dbReference type="Gene3D" id="1.10.3720.10">
    <property type="entry name" value="MetI-like"/>
    <property type="match status" value="1"/>
</dbReference>
<evidence type="ECO:0000256" key="4">
    <source>
        <dbReference type="ARBA" id="ARBA00022448"/>
    </source>
</evidence>
<dbReference type="InterPro" id="IPR000515">
    <property type="entry name" value="MetI-like"/>
</dbReference>
<evidence type="ECO:0000256" key="12">
    <source>
        <dbReference type="RuleBase" id="RU363032"/>
    </source>
</evidence>
<comment type="subunit">
    <text evidence="3">The complex is composed of two ATP-binding proteins (UgpC), two transmembrane proteins (UgpA and UgpE) and a solute-binding protein (UgpB).</text>
</comment>
<accession>A0A939JTT6</accession>
<comment type="function">
    <text evidence="10">Part of the ABC transporter complex UgpBAEC involved in sn-glycerol-3-phosphate (G3P) import. Probably responsible for the translocation of the substrate across the membrane.</text>
</comment>
<dbReference type="PANTHER" id="PTHR43227">
    <property type="entry name" value="BLL4140 PROTEIN"/>
    <property type="match status" value="1"/>
</dbReference>
<keyword evidence="4 12" id="KW-0813">Transport</keyword>
<gene>
    <name evidence="14" type="ORF">J1C48_07755</name>
</gene>
<dbReference type="GO" id="GO:0005886">
    <property type="term" value="C:plasma membrane"/>
    <property type="evidence" value="ECO:0007669"/>
    <property type="project" value="UniProtKB-SubCell"/>
</dbReference>
<feature type="domain" description="ABC transmembrane type-1" evidence="13">
    <location>
        <begin position="71"/>
        <end position="281"/>
    </location>
</feature>
<reference evidence="14" key="1">
    <citation type="submission" date="2021-03" db="EMBL/GenBank/DDBJ databases">
        <title>Whole genome sequence of Jiella sp. CQZ9-1.</title>
        <authorList>
            <person name="Tuo L."/>
        </authorList>
    </citation>
    <scope>NUCLEOTIDE SEQUENCE</scope>
    <source>
        <strain evidence="14">CQZ9-1</strain>
    </source>
</reference>
<dbReference type="EMBL" id="JAFMPP010000005">
    <property type="protein sequence ID" value="MBO0662465.1"/>
    <property type="molecule type" value="Genomic_DNA"/>
</dbReference>
<keyword evidence="8 12" id="KW-1133">Transmembrane helix</keyword>
<evidence type="ECO:0000256" key="1">
    <source>
        <dbReference type="ARBA" id="ARBA00004429"/>
    </source>
</evidence>
<comment type="subcellular location">
    <subcellularLocation>
        <location evidence="1">Cell inner membrane</location>
        <topology evidence="1">Multi-pass membrane protein</topology>
    </subcellularLocation>
    <subcellularLocation>
        <location evidence="12">Cell membrane</location>
        <topology evidence="12">Multi-pass membrane protein</topology>
    </subcellularLocation>
</comment>